<dbReference type="InterPro" id="IPR012429">
    <property type="entry name" value="HGSNAT_cat"/>
</dbReference>
<feature type="transmembrane region" description="Helical" evidence="1">
    <location>
        <begin position="185"/>
        <end position="205"/>
    </location>
</feature>
<feature type="transmembrane region" description="Helical" evidence="1">
    <location>
        <begin position="79"/>
        <end position="97"/>
    </location>
</feature>
<keyword evidence="1" id="KW-1133">Transmembrane helix</keyword>
<feature type="transmembrane region" description="Helical" evidence="1">
    <location>
        <begin position="127"/>
        <end position="147"/>
    </location>
</feature>
<evidence type="ECO:0000313" key="3">
    <source>
        <dbReference type="EMBL" id="SEM86177.1"/>
    </source>
</evidence>
<evidence type="ECO:0000256" key="1">
    <source>
        <dbReference type="SAM" id="Phobius"/>
    </source>
</evidence>
<keyword evidence="1" id="KW-0812">Transmembrane</keyword>
<reference evidence="3 4" key="1">
    <citation type="submission" date="2016-10" db="EMBL/GenBank/DDBJ databases">
        <authorList>
            <person name="de Groot N.N."/>
        </authorList>
    </citation>
    <scope>NUCLEOTIDE SEQUENCE [LARGE SCALE GENOMIC DNA]</scope>
    <source>
        <strain evidence="3 4">CGMCC 1.5070</strain>
    </source>
</reference>
<evidence type="ECO:0000259" key="2">
    <source>
        <dbReference type="Pfam" id="PF07786"/>
    </source>
</evidence>
<dbReference type="Pfam" id="PF07786">
    <property type="entry name" value="HGSNAT_cat"/>
    <property type="match status" value="1"/>
</dbReference>
<name>A0A1H8BWD7_9FIRM</name>
<sequence length="252" mass="29141">MFEKKDLSRRVWLIDEGRGVFILLMVLYHLFYDLVFIFEVNLPVFEWKATGYFQLIIAGFFVFISGVSSRFSRGNLKRGVQCFAFGLLMTAGTWLFLPSQIVLFGILHMLGISMILFGLLKPILDKIPPLVGLIGCVLLYFVTYHTQTGTWGVLGWQIGLPTGWYTTDFLFFLGLPKPEFWSSDYFPLLPWIFMYLSGTFAGVYVKNRQCPSWFYTPHSRVLAFLGRNTILIYLVHQPIIYAVLYVLFALMR</sequence>
<feature type="transmembrane region" description="Helical" evidence="1">
    <location>
        <begin position="153"/>
        <end position="173"/>
    </location>
</feature>
<accession>A0A1H8BWD7</accession>
<dbReference type="EMBL" id="FOCG01000001">
    <property type="protein sequence ID" value="SEM86177.1"/>
    <property type="molecule type" value="Genomic_DNA"/>
</dbReference>
<feature type="domain" description="Heparan-alpha-glucosaminide N-acetyltransferase catalytic" evidence="2">
    <location>
        <begin position="10"/>
        <end position="238"/>
    </location>
</feature>
<feature type="transmembrane region" description="Helical" evidence="1">
    <location>
        <begin position="230"/>
        <end position="250"/>
    </location>
</feature>
<evidence type="ECO:0000313" key="4">
    <source>
        <dbReference type="Proteomes" id="UP000199158"/>
    </source>
</evidence>
<gene>
    <name evidence="3" type="ORF">SAMN05216180_2089</name>
</gene>
<dbReference type="RefSeq" id="WP_092754322.1">
    <property type="nucleotide sequence ID" value="NZ_FOCG01000001.1"/>
</dbReference>
<keyword evidence="4" id="KW-1185">Reference proteome</keyword>
<feature type="transmembrane region" description="Helical" evidence="1">
    <location>
        <begin position="50"/>
        <end position="67"/>
    </location>
</feature>
<dbReference type="Proteomes" id="UP000199158">
    <property type="component" value="Unassembled WGS sequence"/>
</dbReference>
<protein>
    <submittedName>
        <fullName evidence="3">Uncharacterized membrane protein</fullName>
    </submittedName>
</protein>
<dbReference type="AlphaFoldDB" id="A0A1H8BWD7"/>
<dbReference type="OrthoDB" id="9807591at2"/>
<dbReference type="STRING" id="474960.SAMN05216180_2089"/>
<keyword evidence="1" id="KW-0472">Membrane</keyword>
<organism evidence="3 4">
    <name type="scientific">Hydrogenoanaerobacterium saccharovorans</name>
    <dbReference type="NCBI Taxonomy" id="474960"/>
    <lineage>
        <taxon>Bacteria</taxon>
        <taxon>Bacillati</taxon>
        <taxon>Bacillota</taxon>
        <taxon>Clostridia</taxon>
        <taxon>Eubacteriales</taxon>
        <taxon>Oscillospiraceae</taxon>
        <taxon>Hydrogenoanaerobacterium</taxon>
    </lineage>
</organism>
<feature type="transmembrane region" description="Helical" evidence="1">
    <location>
        <begin position="20"/>
        <end position="38"/>
    </location>
</feature>
<proteinExistence type="predicted"/>